<sequence>ASGNSDDGATIADGAGKMGAVWISGIEVVGDTCLSGISVSDSKPSEHRKGKTIGASDTGGDELSDGSASNDE</sequence>
<dbReference type="EMBL" id="BKCJ011465090">
    <property type="protein sequence ID" value="GFD35943.1"/>
    <property type="molecule type" value="Genomic_DNA"/>
</dbReference>
<feature type="non-terminal residue" evidence="2">
    <location>
        <position position="1"/>
    </location>
</feature>
<organism evidence="2">
    <name type="scientific">Tanacetum cinerariifolium</name>
    <name type="common">Dalmatian daisy</name>
    <name type="synonym">Chrysanthemum cinerariifolium</name>
    <dbReference type="NCBI Taxonomy" id="118510"/>
    <lineage>
        <taxon>Eukaryota</taxon>
        <taxon>Viridiplantae</taxon>
        <taxon>Streptophyta</taxon>
        <taxon>Embryophyta</taxon>
        <taxon>Tracheophyta</taxon>
        <taxon>Spermatophyta</taxon>
        <taxon>Magnoliopsida</taxon>
        <taxon>eudicotyledons</taxon>
        <taxon>Gunneridae</taxon>
        <taxon>Pentapetalae</taxon>
        <taxon>asterids</taxon>
        <taxon>campanulids</taxon>
        <taxon>Asterales</taxon>
        <taxon>Asteraceae</taxon>
        <taxon>Asteroideae</taxon>
        <taxon>Anthemideae</taxon>
        <taxon>Anthemidinae</taxon>
        <taxon>Tanacetum</taxon>
    </lineage>
</organism>
<proteinExistence type="predicted"/>
<feature type="region of interest" description="Disordered" evidence="1">
    <location>
        <begin position="37"/>
        <end position="72"/>
    </location>
</feature>
<accession>A0A699VNK3</accession>
<dbReference type="AlphaFoldDB" id="A0A699VNK3"/>
<reference evidence="2" key="1">
    <citation type="journal article" date="2019" name="Sci. Rep.">
        <title>Draft genome of Tanacetum cinerariifolium, the natural source of mosquito coil.</title>
        <authorList>
            <person name="Yamashiro T."/>
            <person name="Shiraishi A."/>
            <person name="Satake H."/>
            <person name="Nakayama K."/>
        </authorList>
    </citation>
    <scope>NUCLEOTIDE SEQUENCE</scope>
</reference>
<name>A0A699VNK3_TANCI</name>
<evidence type="ECO:0000256" key="1">
    <source>
        <dbReference type="SAM" id="MobiDB-lite"/>
    </source>
</evidence>
<feature type="compositionally biased region" description="Acidic residues" evidence="1">
    <location>
        <begin position="59"/>
        <end position="72"/>
    </location>
</feature>
<protein>
    <submittedName>
        <fullName evidence="2">Uncharacterized protein</fullName>
    </submittedName>
</protein>
<gene>
    <name evidence="2" type="ORF">Tci_907912</name>
</gene>
<evidence type="ECO:0000313" key="2">
    <source>
        <dbReference type="EMBL" id="GFD35943.1"/>
    </source>
</evidence>
<comment type="caution">
    <text evidence="2">The sequence shown here is derived from an EMBL/GenBank/DDBJ whole genome shotgun (WGS) entry which is preliminary data.</text>
</comment>